<dbReference type="PANTHER" id="PTHR43364">
    <property type="entry name" value="NADH-SPECIFIC METHYLGLYOXAL REDUCTASE-RELATED"/>
    <property type="match status" value="1"/>
</dbReference>
<proteinExistence type="predicted"/>
<dbReference type="InterPro" id="IPR023210">
    <property type="entry name" value="NADP_OxRdtase_dom"/>
</dbReference>
<dbReference type="InterPro" id="IPR036812">
    <property type="entry name" value="NAD(P)_OxRdtase_dom_sf"/>
</dbReference>
<evidence type="ECO:0000313" key="3">
    <source>
        <dbReference type="Proteomes" id="UP000269974"/>
    </source>
</evidence>
<dbReference type="Pfam" id="PF00248">
    <property type="entry name" value="Aldo_ket_red"/>
    <property type="match status" value="1"/>
</dbReference>
<gene>
    <name evidence="2" type="primary">yghZ</name>
    <name evidence="2" type="ORF">NCTC10327_01156</name>
</gene>
<feature type="domain" description="NADP-dependent oxidoreductase" evidence="1">
    <location>
        <begin position="16"/>
        <end position="308"/>
    </location>
</feature>
<name>A0A7Z9C8J4_9ACTO</name>
<evidence type="ECO:0000313" key="2">
    <source>
        <dbReference type="EMBL" id="VDG76518.1"/>
    </source>
</evidence>
<reference evidence="2 3" key="1">
    <citation type="submission" date="2018-11" db="EMBL/GenBank/DDBJ databases">
        <authorList>
            <consortium name="Pathogen Informatics"/>
        </authorList>
    </citation>
    <scope>NUCLEOTIDE SEQUENCE [LARGE SCALE GENOMIC DNA]</scope>
    <source>
        <strain evidence="2 3">NCTC10327</strain>
    </source>
</reference>
<dbReference type="InterPro" id="IPR050523">
    <property type="entry name" value="AKR_Detox_Biosynth"/>
</dbReference>
<organism evidence="2 3">
    <name type="scientific">Actinobaculum suis</name>
    <dbReference type="NCBI Taxonomy" id="1657"/>
    <lineage>
        <taxon>Bacteria</taxon>
        <taxon>Bacillati</taxon>
        <taxon>Actinomycetota</taxon>
        <taxon>Actinomycetes</taxon>
        <taxon>Actinomycetales</taxon>
        <taxon>Actinomycetaceae</taxon>
        <taxon>Actinobaculum</taxon>
    </lineage>
</organism>
<dbReference type="Proteomes" id="UP000269974">
    <property type="component" value="Unassembled WGS sequence"/>
</dbReference>
<dbReference type="EMBL" id="UYIO01000001">
    <property type="protein sequence ID" value="VDG76518.1"/>
    <property type="molecule type" value="Genomic_DNA"/>
</dbReference>
<sequence>MELRYVGNSGLAVSSIGLGTLTWGRDTDAAEARGQLFAFLDAGGSLIDVSPGFGAGAAEELLGQLLTSEVSRDQLVICGRAGFVTRGDRQIYGAGRGPLYESTARTLCRLGTDYLDVLIVGGPDPATTDAETAGALATLVENGMVRYIGLSGYPAWRAATIATILEQQHLPLLSVVQDEYSLLHRDPEIDTFAMTNGLGLGFFATSALGRGVLTGKYRHSIPPTSRAASEHLAAFVDPYLDERCRRIVEALARAADGLGRTTTDVALGWALAKPISAAIIGARTASQLIATLNAVDELPDIVIDALDDVS</sequence>
<dbReference type="Gene3D" id="3.20.20.100">
    <property type="entry name" value="NADP-dependent oxidoreductase domain"/>
    <property type="match status" value="1"/>
</dbReference>
<dbReference type="SUPFAM" id="SSF51430">
    <property type="entry name" value="NAD(P)-linked oxidoreductase"/>
    <property type="match status" value="1"/>
</dbReference>
<dbReference type="GO" id="GO:0005829">
    <property type="term" value="C:cytosol"/>
    <property type="evidence" value="ECO:0007669"/>
    <property type="project" value="TreeGrafter"/>
</dbReference>
<dbReference type="PANTHER" id="PTHR43364:SF18">
    <property type="entry name" value="OXIDOREDUCTASE"/>
    <property type="match status" value="1"/>
</dbReference>
<evidence type="ECO:0000259" key="1">
    <source>
        <dbReference type="Pfam" id="PF00248"/>
    </source>
</evidence>
<protein>
    <submittedName>
        <fullName evidence="2">Adol/keto oxidoreductase</fullName>
    </submittedName>
</protein>
<dbReference type="RefSeq" id="WP_185934059.1">
    <property type="nucleotide sequence ID" value="NZ_UYIO01000001.1"/>
</dbReference>
<comment type="caution">
    <text evidence="2">The sequence shown here is derived from an EMBL/GenBank/DDBJ whole genome shotgun (WGS) entry which is preliminary data.</text>
</comment>
<accession>A0A7Z9C8J4</accession>
<dbReference type="AlphaFoldDB" id="A0A7Z9C8J4"/>